<keyword evidence="2" id="KW-0813">Transport</keyword>
<feature type="transmembrane region" description="Helical" evidence="8">
    <location>
        <begin position="109"/>
        <end position="130"/>
    </location>
</feature>
<dbReference type="PANTHER" id="PTHR43791">
    <property type="entry name" value="PERMEASE-RELATED"/>
    <property type="match status" value="1"/>
</dbReference>
<feature type="transmembrane region" description="Helical" evidence="8">
    <location>
        <begin position="347"/>
        <end position="364"/>
    </location>
</feature>
<feature type="transmembrane region" description="Helical" evidence="8">
    <location>
        <begin position="303"/>
        <end position="327"/>
    </location>
</feature>
<sequence length="528" mass="59876">MWCYQRQDGDIDPSHIATETPTIRREGNGIFWVSQNVKPVFEMATRKWYDWYSPEDTPEERKLIRKLDLLIVPYAFTVYWVKYIDQGNINNAYVSGMADELGFHGNELVHFQTIFTVGNVVALLPFTYLFPRVPMHYLVPALDLMWGIFTLLQYRATSYSEIMAYRFMVSIFEASYFPGVHFVLGSWYKSNEIGRRGGAFYVGLSLGMLTASLMQTATLNTLDGVHGLAGWRWLFIVNACATLPLAIIGCFIYPGTIDKPNRLVISEKDLVLARARLEKQGAKVKSAPFSWALARKIFLTKRFWLVLLWDSLFFNSSANTASFLLWLKSLNRFSAARMNELNSISPALGIFFILFINFSTDLFVERAWAITLASAFNFTGLVILAIWNVPEGAKWFAYSVQYSAVAVSSVLYGWVNVIYRDNIEERAVVLVLITAISTMWTCWIPLFTYPTVEGPWFEHGYVYSAVITALLVAMTFVIRYVYGTNGERDRSLVVGPNVLDEESANSSTTHEAVGSDVSKTGHVSVRED</sequence>
<evidence type="ECO:0000256" key="2">
    <source>
        <dbReference type="ARBA" id="ARBA00022448"/>
    </source>
</evidence>
<evidence type="ECO:0000256" key="4">
    <source>
        <dbReference type="ARBA" id="ARBA00022989"/>
    </source>
</evidence>
<proteinExistence type="inferred from homology"/>
<dbReference type="Gene3D" id="1.20.1250.20">
    <property type="entry name" value="MFS general substrate transporter like domains"/>
    <property type="match status" value="1"/>
</dbReference>
<reference evidence="10" key="1">
    <citation type="journal article" date="2016" name="Genome Announc.">
        <title>Draft genome sequences of fungus Aspergillus calidoustus.</title>
        <authorList>
            <person name="Horn F."/>
            <person name="Linde J."/>
            <person name="Mattern D.J."/>
            <person name="Walther G."/>
            <person name="Guthke R."/>
            <person name="Scherlach K."/>
            <person name="Martin K."/>
            <person name="Brakhage A.A."/>
            <person name="Petzke L."/>
            <person name="Valiante V."/>
        </authorList>
    </citation>
    <scope>NUCLEOTIDE SEQUENCE [LARGE SCALE GENOMIC DNA]</scope>
    <source>
        <strain evidence="10">SF006504</strain>
    </source>
</reference>
<evidence type="ECO:0000256" key="5">
    <source>
        <dbReference type="ARBA" id="ARBA00023136"/>
    </source>
</evidence>
<dbReference type="InterPro" id="IPR011701">
    <property type="entry name" value="MFS"/>
</dbReference>
<evidence type="ECO:0000313" key="9">
    <source>
        <dbReference type="EMBL" id="CEL02925.1"/>
    </source>
</evidence>
<evidence type="ECO:0000256" key="7">
    <source>
        <dbReference type="SAM" id="MobiDB-lite"/>
    </source>
</evidence>
<dbReference type="EMBL" id="CDMC01000003">
    <property type="protein sequence ID" value="CEL02925.1"/>
    <property type="molecule type" value="Genomic_DNA"/>
</dbReference>
<dbReference type="STRING" id="454130.A0A0U5FWB3"/>
<dbReference type="OMA" id="PRVPMHI"/>
<gene>
    <name evidence="9" type="ORF">ASPCAL04086</name>
</gene>
<feature type="transmembrane region" description="Helical" evidence="8">
    <location>
        <begin position="162"/>
        <end position="187"/>
    </location>
</feature>
<dbReference type="AlphaFoldDB" id="A0A0U5FWB3"/>
<dbReference type="FunFam" id="1.20.1250.20:FF:000065">
    <property type="entry name" value="Putative MFS pantothenate transporter"/>
    <property type="match status" value="1"/>
</dbReference>
<dbReference type="SUPFAM" id="SSF103473">
    <property type="entry name" value="MFS general substrate transporter"/>
    <property type="match status" value="1"/>
</dbReference>
<evidence type="ECO:0000256" key="8">
    <source>
        <dbReference type="SAM" id="Phobius"/>
    </source>
</evidence>
<name>A0A0U5FWB3_ASPCI</name>
<keyword evidence="10" id="KW-1185">Reference proteome</keyword>
<feature type="region of interest" description="Disordered" evidence="7">
    <location>
        <begin position="502"/>
        <end position="528"/>
    </location>
</feature>
<feature type="transmembrane region" description="Helical" evidence="8">
    <location>
        <begin position="199"/>
        <end position="219"/>
    </location>
</feature>
<dbReference type="GO" id="GO:0022857">
    <property type="term" value="F:transmembrane transporter activity"/>
    <property type="evidence" value="ECO:0007669"/>
    <property type="project" value="InterPro"/>
</dbReference>
<comment type="subcellular location">
    <subcellularLocation>
        <location evidence="1">Membrane</location>
        <topology evidence="1">Multi-pass membrane protein</topology>
    </subcellularLocation>
</comment>
<keyword evidence="3 8" id="KW-0812">Transmembrane</keyword>
<evidence type="ECO:0000256" key="1">
    <source>
        <dbReference type="ARBA" id="ARBA00004141"/>
    </source>
</evidence>
<evidence type="ECO:0000256" key="6">
    <source>
        <dbReference type="ARBA" id="ARBA00037968"/>
    </source>
</evidence>
<dbReference type="InterPro" id="IPR036259">
    <property type="entry name" value="MFS_trans_sf"/>
</dbReference>
<evidence type="ECO:0000256" key="3">
    <source>
        <dbReference type="ARBA" id="ARBA00022692"/>
    </source>
</evidence>
<dbReference type="Pfam" id="PF07690">
    <property type="entry name" value="MFS_1"/>
    <property type="match status" value="1"/>
</dbReference>
<organism evidence="9 10">
    <name type="scientific">Aspergillus calidoustus</name>
    <dbReference type="NCBI Taxonomy" id="454130"/>
    <lineage>
        <taxon>Eukaryota</taxon>
        <taxon>Fungi</taxon>
        <taxon>Dikarya</taxon>
        <taxon>Ascomycota</taxon>
        <taxon>Pezizomycotina</taxon>
        <taxon>Eurotiomycetes</taxon>
        <taxon>Eurotiomycetidae</taxon>
        <taxon>Eurotiales</taxon>
        <taxon>Aspergillaceae</taxon>
        <taxon>Aspergillus</taxon>
        <taxon>Aspergillus subgen. Nidulantes</taxon>
    </lineage>
</organism>
<keyword evidence="4 8" id="KW-1133">Transmembrane helix</keyword>
<accession>A0A0U5FWB3</accession>
<comment type="similarity">
    <text evidence="6">Belongs to the major facilitator superfamily. Allantoate permease family.</text>
</comment>
<dbReference type="GO" id="GO:0016020">
    <property type="term" value="C:membrane"/>
    <property type="evidence" value="ECO:0007669"/>
    <property type="project" value="UniProtKB-SubCell"/>
</dbReference>
<feature type="transmembrane region" description="Helical" evidence="8">
    <location>
        <begin position="395"/>
        <end position="415"/>
    </location>
</feature>
<feature type="transmembrane region" description="Helical" evidence="8">
    <location>
        <begin position="231"/>
        <end position="253"/>
    </location>
</feature>
<keyword evidence="5 8" id="KW-0472">Membrane</keyword>
<protein>
    <recommendedName>
        <fullName evidence="11">Permease of the major facilitator superfamily</fullName>
    </recommendedName>
</protein>
<evidence type="ECO:0000313" key="10">
    <source>
        <dbReference type="Proteomes" id="UP000054771"/>
    </source>
</evidence>
<feature type="transmembrane region" description="Helical" evidence="8">
    <location>
        <begin position="369"/>
        <end position="389"/>
    </location>
</feature>
<feature type="transmembrane region" description="Helical" evidence="8">
    <location>
        <begin position="461"/>
        <end position="482"/>
    </location>
</feature>
<dbReference type="OrthoDB" id="3639251at2759"/>
<feature type="transmembrane region" description="Helical" evidence="8">
    <location>
        <begin position="427"/>
        <end position="449"/>
    </location>
</feature>
<evidence type="ECO:0008006" key="11">
    <source>
        <dbReference type="Google" id="ProtNLM"/>
    </source>
</evidence>
<dbReference type="PANTHER" id="PTHR43791:SF15">
    <property type="entry name" value="TRANSPORTER SEO1-RELATED"/>
    <property type="match status" value="1"/>
</dbReference>
<dbReference type="Proteomes" id="UP000054771">
    <property type="component" value="Unassembled WGS sequence"/>
</dbReference>